<reference evidence="3 4" key="1">
    <citation type="submission" date="2018-03" db="EMBL/GenBank/DDBJ databases">
        <title>Genomic Encyclopedia of Archaeal and Bacterial Type Strains, Phase II (KMG-II): from individual species to whole genera.</title>
        <authorList>
            <person name="Goeker M."/>
        </authorList>
    </citation>
    <scope>NUCLEOTIDE SEQUENCE [LARGE SCALE GENOMIC DNA]</scope>
    <source>
        <strain evidence="3 4">DSM 28354</strain>
    </source>
</reference>
<comment type="caution">
    <text evidence="3">The sequence shown here is derived from an EMBL/GenBank/DDBJ whole genome shotgun (WGS) entry which is preliminary data.</text>
</comment>
<organism evidence="3 4">
    <name type="scientific">Spirosoma oryzae</name>
    <dbReference type="NCBI Taxonomy" id="1469603"/>
    <lineage>
        <taxon>Bacteria</taxon>
        <taxon>Pseudomonadati</taxon>
        <taxon>Bacteroidota</taxon>
        <taxon>Cytophagia</taxon>
        <taxon>Cytophagales</taxon>
        <taxon>Cytophagaceae</taxon>
        <taxon>Spirosoma</taxon>
    </lineage>
</organism>
<feature type="region of interest" description="Disordered" evidence="1">
    <location>
        <begin position="1113"/>
        <end position="1154"/>
    </location>
</feature>
<dbReference type="InterPro" id="IPR005094">
    <property type="entry name" value="Endonuclease_MobA/VirD2"/>
</dbReference>
<evidence type="ECO:0000256" key="1">
    <source>
        <dbReference type="SAM" id="MobiDB-lite"/>
    </source>
</evidence>
<dbReference type="AlphaFoldDB" id="A0A2T0S310"/>
<gene>
    <name evidence="3" type="ORF">CLV58_13126</name>
</gene>
<name>A0A2T0S310_9BACT</name>
<feature type="domain" description="MobA/VirD2-like nuclease" evidence="2">
    <location>
        <begin position="17"/>
        <end position="150"/>
    </location>
</feature>
<dbReference type="RefSeq" id="WP_146141528.1">
    <property type="nucleotide sequence ID" value="NZ_PVTE01000031.1"/>
</dbReference>
<protein>
    <submittedName>
        <fullName evidence="3">Relaxase/mobilization nuclease-like protein</fullName>
    </submittedName>
</protein>
<dbReference type="OrthoDB" id="915634at2"/>
<evidence type="ECO:0000259" key="2">
    <source>
        <dbReference type="Pfam" id="PF03432"/>
    </source>
</evidence>
<evidence type="ECO:0000313" key="3">
    <source>
        <dbReference type="EMBL" id="PRY27808.1"/>
    </source>
</evidence>
<dbReference type="Proteomes" id="UP000238375">
    <property type="component" value="Unassembled WGS sequence"/>
</dbReference>
<sequence>MIVRINKGKNVSGAVRYNENKVEQGEARLIGAPNYYAPADELSLRAKVGLLQAQAGLNPRVTQSALHVPIAFHPSEDISDEKMIKIAGEWMQRMNYGEQPYLVYRHEDTAHPHMHIVSVTVDEDGKRISDSNEKYRSNAIRKDIEINYKLIKAEDQEKVLSISSTLPENAIHYGKEQTKKAIGNVVQTALKDYNFSRLDEFAQFLASYNVQVNVSQGKRSGGADWHGISFQLTNGERPLSPSIKASTYSFAPTYEKIQNRLKSGQKKKLLHEPAVRKTIDGKLQAFASISQADYAQTLRQAGIQLLDTGKQFYYVDHTHRTVYSESDLGKPYSRAFLNNRFADVSVIHTPVEQRSAPEAVVAPARPIPSVESTAPLTDRQRAELGRMVSGHYQDYKQRHNVFFESQLIRNFPVQPLIDTLQAAGRSETQARLAVTEFERHKQSQLADIRSRETDYFEKTSQAYLDLVSQTPIHPESRLQLLSALNLTLTLDKTGKYGLVHQHGAEYRYELTDTQHTNLLKSSSQQKVALGRPFSKEERTVLLAAATGQPLKGTGISQVNVALLRSILPAAQFAHVSQSLNQHYLTQLSLNRPDQQRLWPGYYYQRGMVISGPAGDQRIGFYATPQSSHVPLPEEVQQLLKTAPLQASYGQAVDKLTSQAGRLLIRYNQTLDQPASERQRQQLQSVLSDFNQQFPAAAGLDQKGRIRYLNDQLNQIPVKTPVDGRSTTTAGETSRTGLPANVERILNADLLAYRTSQQIRYESSLLATPAGFPTARLVSLLCEPGASASGLNIPAGISRQLAENWVSQFQQKRIDQLPNRQQSDQQAFEILSRNLLARISQSRLPIVQRLEWLTAMGLQLTRIGDQGGVLSQKGDSRIRVSIEKTTLNLLLTPPLQPTNDKQGTLSRSERQLYEYLAIGKPISALPAGIDWSTINANRVRQLTPAQDWDALCLRLNQLRVDRLMKTMQEAPPYPVTWLYQRGLITYVDAAGGLRLGHPASPPATFVTLVNPVRLIVADLPLPALADQIQQQTSERGRTMVRLAALIDGGKAEAIAEFVHKLAGKSVEWQSLSGQPQAMLERLSRTNGPLVVESSVSVNNRPEGDRVQTERLADVETTQSTDNLGKAITDGMDTSQERPKKRRPGHSEPRHRPKLR</sequence>
<dbReference type="Pfam" id="PF03432">
    <property type="entry name" value="Relaxase"/>
    <property type="match status" value="1"/>
</dbReference>
<evidence type="ECO:0000313" key="4">
    <source>
        <dbReference type="Proteomes" id="UP000238375"/>
    </source>
</evidence>
<proteinExistence type="predicted"/>
<dbReference type="EMBL" id="PVTE01000031">
    <property type="protein sequence ID" value="PRY27808.1"/>
    <property type="molecule type" value="Genomic_DNA"/>
</dbReference>
<accession>A0A2T0S310</accession>
<keyword evidence="4" id="KW-1185">Reference proteome</keyword>